<dbReference type="PANTHER" id="PTHR43424:SF1">
    <property type="entry name" value="LOCUS PUTATIVE PROTEIN 1-RELATED"/>
    <property type="match status" value="1"/>
</dbReference>
<keyword evidence="2 5" id="KW-0812">Transmembrane</keyword>
<feature type="transmembrane region" description="Helical" evidence="5">
    <location>
        <begin position="86"/>
        <end position="106"/>
    </location>
</feature>
<feature type="transmembrane region" description="Helical" evidence="5">
    <location>
        <begin position="145"/>
        <end position="163"/>
    </location>
</feature>
<feature type="transmembrane region" description="Helical" evidence="5">
    <location>
        <begin position="292"/>
        <end position="316"/>
    </location>
</feature>
<feature type="transmembrane region" description="Helical" evidence="5">
    <location>
        <begin position="255"/>
        <end position="272"/>
    </location>
</feature>
<evidence type="ECO:0000256" key="1">
    <source>
        <dbReference type="ARBA" id="ARBA00004141"/>
    </source>
</evidence>
<evidence type="ECO:0000256" key="3">
    <source>
        <dbReference type="ARBA" id="ARBA00022989"/>
    </source>
</evidence>
<dbReference type="RefSeq" id="WP_055732150.1">
    <property type="nucleotide sequence ID" value="NZ_BMDY01000004.1"/>
</dbReference>
<feature type="transmembrane region" description="Helical" evidence="5">
    <location>
        <begin position="44"/>
        <end position="65"/>
    </location>
</feature>
<comment type="subcellular location">
    <subcellularLocation>
        <location evidence="1">Membrane</location>
        <topology evidence="1">Multi-pass membrane protein</topology>
    </subcellularLocation>
</comment>
<keyword evidence="7" id="KW-1185">Reference proteome</keyword>
<dbReference type="EMBL" id="BMDY01000004">
    <property type="protein sequence ID" value="GGA98931.1"/>
    <property type="molecule type" value="Genomic_DNA"/>
</dbReference>
<protein>
    <submittedName>
        <fullName evidence="6">O-unit flippase</fullName>
    </submittedName>
</protein>
<gene>
    <name evidence="6" type="ORF">GCM10007414_09940</name>
</gene>
<dbReference type="PANTHER" id="PTHR43424">
    <property type="entry name" value="LOCUS PUTATIVE PROTEIN 1-RELATED"/>
    <property type="match status" value="1"/>
</dbReference>
<reference evidence="7" key="1">
    <citation type="journal article" date="2019" name="Int. J. Syst. Evol. Microbiol.">
        <title>The Global Catalogue of Microorganisms (GCM) 10K type strain sequencing project: providing services to taxonomists for standard genome sequencing and annotation.</title>
        <authorList>
            <consortium name="The Broad Institute Genomics Platform"/>
            <consortium name="The Broad Institute Genome Sequencing Center for Infectious Disease"/>
            <person name="Wu L."/>
            <person name="Ma J."/>
        </authorList>
    </citation>
    <scope>NUCLEOTIDE SEQUENCE [LARGE SCALE GENOMIC DNA]</scope>
    <source>
        <strain evidence="7">CGMCC 1.10131</strain>
    </source>
</reference>
<evidence type="ECO:0000313" key="6">
    <source>
        <dbReference type="EMBL" id="GGA98931.1"/>
    </source>
</evidence>
<dbReference type="Proteomes" id="UP000651977">
    <property type="component" value="Unassembled WGS sequence"/>
</dbReference>
<evidence type="ECO:0000256" key="5">
    <source>
        <dbReference type="SAM" id="Phobius"/>
    </source>
</evidence>
<feature type="transmembrane region" description="Helical" evidence="5">
    <location>
        <begin position="112"/>
        <end position="133"/>
    </location>
</feature>
<keyword evidence="4 5" id="KW-0472">Membrane</keyword>
<dbReference type="InterPro" id="IPR002797">
    <property type="entry name" value="Polysacc_synth"/>
</dbReference>
<keyword evidence="3 5" id="KW-1133">Transmembrane helix</keyword>
<accession>A0ABQ1HZ49</accession>
<proteinExistence type="predicted"/>
<dbReference type="Pfam" id="PF01943">
    <property type="entry name" value="Polysacc_synt"/>
    <property type="match status" value="1"/>
</dbReference>
<evidence type="ECO:0000313" key="7">
    <source>
        <dbReference type="Proteomes" id="UP000651977"/>
    </source>
</evidence>
<feature type="transmembrane region" description="Helical" evidence="5">
    <location>
        <begin position="380"/>
        <end position="401"/>
    </location>
</feature>
<dbReference type="CDD" id="cd13128">
    <property type="entry name" value="MATE_Wzx_like"/>
    <property type="match status" value="1"/>
</dbReference>
<feature type="transmembrane region" description="Helical" evidence="5">
    <location>
        <begin position="12"/>
        <end position="32"/>
    </location>
</feature>
<feature type="transmembrane region" description="Helical" evidence="5">
    <location>
        <begin position="352"/>
        <end position="374"/>
    </location>
</feature>
<feature type="transmembrane region" description="Helical" evidence="5">
    <location>
        <begin position="169"/>
        <end position="189"/>
    </location>
</feature>
<sequence length="431" mass="48415">MLRHAAVRSSLWLIVEKLLSMAISLAVTLAIARHLAPEQFGTLSYLLALAALLVPFSALGLNAIITREVVQRPADEQQIMGTALTLRLCGALLCGGLCLLLAPLYLPEHQRFMFTLLLLGNLFTSFTVIDYWIQARVDNRYAAKMRLMVLSLMAGLRFLAVYFEQSLSMFVYLAALEMLLMGLGFTFLYSYRGGSLRRLTASIKEAKYLLSQSWLLMLSGIAAIIYLKMDQVMLGWLSSSEQVGIYAVAARLSEVWYFFPTAIVTSFFPQLINHRRNAPNTYKLQLQKLNDFLFLGAFLVAILVQFVAPWAINILFGAEYALSAPVLVIHIWAGVFIFMRALLSKWLLVENYLFFSMLTQFTGALLNVLLNYWLIPLYGATGAAAATVLSYAAASYLALFFHKNTWPMALIMTRSLVLPLRLVVFRTGLYK</sequence>
<evidence type="ECO:0000256" key="2">
    <source>
        <dbReference type="ARBA" id="ARBA00022692"/>
    </source>
</evidence>
<feature type="transmembrane region" description="Helical" evidence="5">
    <location>
        <begin position="322"/>
        <end position="343"/>
    </location>
</feature>
<organism evidence="6 7">
    <name type="scientific">Agarivorans gilvus</name>
    <dbReference type="NCBI Taxonomy" id="680279"/>
    <lineage>
        <taxon>Bacteria</taxon>
        <taxon>Pseudomonadati</taxon>
        <taxon>Pseudomonadota</taxon>
        <taxon>Gammaproteobacteria</taxon>
        <taxon>Alteromonadales</taxon>
        <taxon>Alteromonadaceae</taxon>
        <taxon>Agarivorans</taxon>
    </lineage>
</organism>
<comment type="caution">
    <text evidence="6">The sequence shown here is derived from an EMBL/GenBank/DDBJ whole genome shotgun (WGS) entry which is preliminary data.</text>
</comment>
<dbReference type="InterPro" id="IPR052556">
    <property type="entry name" value="PolySynth_Transporter"/>
</dbReference>
<evidence type="ECO:0000256" key="4">
    <source>
        <dbReference type="ARBA" id="ARBA00023136"/>
    </source>
</evidence>
<feature type="transmembrane region" description="Helical" evidence="5">
    <location>
        <begin position="209"/>
        <end position="227"/>
    </location>
</feature>
<name>A0ABQ1HZ49_9ALTE</name>